<proteinExistence type="predicted"/>
<protein>
    <submittedName>
        <fullName evidence="2">Uncharacterized protein</fullName>
    </submittedName>
</protein>
<sequence length="75" mass="8451">MNIINTDKNNGANTGLSGLKFLFLSILTPAFSNGVCRPNKIIDVWYRIELNNVINVNIDNNVRNSIETIVPTYIR</sequence>
<reference evidence="2 3" key="1">
    <citation type="journal article" date="2018" name="J. Allergy Clin. Immunol.">
        <title>High-quality assembly of Dermatophagoides pteronyssinus genome and transcriptome reveals a wide range of novel allergens.</title>
        <authorList>
            <person name="Liu X.Y."/>
            <person name="Yang K.Y."/>
            <person name="Wang M.Q."/>
            <person name="Kwok J.S."/>
            <person name="Zeng X."/>
            <person name="Yang Z."/>
            <person name="Xiao X.J."/>
            <person name="Lau C.P."/>
            <person name="Li Y."/>
            <person name="Huang Z.M."/>
            <person name="Ba J.G."/>
            <person name="Yim A.K."/>
            <person name="Ouyang C.Y."/>
            <person name="Ngai S.M."/>
            <person name="Chan T.F."/>
            <person name="Leung E.L."/>
            <person name="Liu L."/>
            <person name="Liu Z.G."/>
            <person name="Tsui S.K."/>
        </authorList>
    </citation>
    <scope>NUCLEOTIDE SEQUENCE [LARGE SCALE GENOMIC DNA]</scope>
    <source>
        <strain evidence="2">Derp</strain>
    </source>
</reference>
<feature type="chain" id="PRO_5046221853" evidence="1">
    <location>
        <begin position="33"/>
        <end position="75"/>
    </location>
</feature>
<reference evidence="2 3" key="2">
    <citation type="journal article" date="2022" name="Mol. Biol. Evol.">
        <title>Comparative Genomics Reveals Insights into the Divergent Evolution of Astigmatic Mites and Household Pest Adaptations.</title>
        <authorList>
            <person name="Xiong Q."/>
            <person name="Wan A.T."/>
            <person name="Liu X."/>
            <person name="Fung C.S."/>
            <person name="Xiao X."/>
            <person name="Malainual N."/>
            <person name="Hou J."/>
            <person name="Wang L."/>
            <person name="Wang M."/>
            <person name="Yang K.Y."/>
            <person name="Cui Y."/>
            <person name="Leung E.L."/>
            <person name="Nong W."/>
            <person name="Shin S.K."/>
            <person name="Au S.W."/>
            <person name="Jeong K.Y."/>
            <person name="Chew F.T."/>
            <person name="Hui J.H."/>
            <person name="Leung T.F."/>
            <person name="Tungtrongchitr A."/>
            <person name="Zhong N."/>
            <person name="Liu Z."/>
            <person name="Tsui S.K."/>
        </authorList>
    </citation>
    <scope>NUCLEOTIDE SEQUENCE [LARGE SCALE GENOMIC DNA]</scope>
    <source>
        <strain evidence="2">Derp</strain>
    </source>
</reference>
<comment type="caution">
    <text evidence="2">The sequence shown here is derived from an EMBL/GenBank/DDBJ whole genome shotgun (WGS) entry which is preliminary data.</text>
</comment>
<gene>
    <name evidence="2" type="ORF">DERP_010418</name>
</gene>
<evidence type="ECO:0000256" key="1">
    <source>
        <dbReference type="SAM" id="SignalP"/>
    </source>
</evidence>
<feature type="signal peptide" evidence="1">
    <location>
        <begin position="1"/>
        <end position="32"/>
    </location>
</feature>
<organism evidence="2 3">
    <name type="scientific">Dermatophagoides pteronyssinus</name>
    <name type="common">European house dust mite</name>
    <dbReference type="NCBI Taxonomy" id="6956"/>
    <lineage>
        <taxon>Eukaryota</taxon>
        <taxon>Metazoa</taxon>
        <taxon>Ecdysozoa</taxon>
        <taxon>Arthropoda</taxon>
        <taxon>Chelicerata</taxon>
        <taxon>Arachnida</taxon>
        <taxon>Acari</taxon>
        <taxon>Acariformes</taxon>
        <taxon>Sarcoptiformes</taxon>
        <taxon>Astigmata</taxon>
        <taxon>Psoroptidia</taxon>
        <taxon>Analgoidea</taxon>
        <taxon>Pyroglyphidae</taxon>
        <taxon>Dermatophagoidinae</taxon>
        <taxon>Dermatophagoides</taxon>
    </lineage>
</organism>
<keyword evidence="3" id="KW-1185">Reference proteome</keyword>
<accession>A0ABQ8J4V1</accession>
<keyword evidence="1" id="KW-0732">Signal</keyword>
<evidence type="ECO:0000313" key="3">
    <source>
        <dbReference type="Proteomes" id="UP000887458"/>
    </source>
</evidence>
<dbReference type="Proteomes" id="UP000887458">
    <property type="component" value="Unassembled WGS sequence"/>
</dbReference>
<evidence type="ECO:0000313" key="2">
    <source>
        <dbReference type="EMBL" id="KAH9417604.1"/>
    </source>
</evidence>
<dbReference type="EMBL" id="NJHN03000075">
    <property type="protein sequence ID" value="KAH9417604.1"/>
    <property type="molecule type" value="Genomic_DNA"/>
</dbReference>
<name>A0ABQ8J4V1_DERPT</name>